<name>A0A1G5QEW7_9RHOB</name>
<protein>
    <submittedName>
        <fullName evidence="1">Uncharacterized conserved protein GlcG, DUF336 family</fullName>
    </submittedName>
</protein>
<sequence length="200" mass="20920">MKNPDFYLVNRLLRGLSSSKYGRNMLKHLTLTFKSLTAVAMVIGGVSSAFAQDNEPPVAQTVPLPYGMNVSASCAAAVADTAIEFARSNGWNVTVAVSDTAGQVIVLHRMDNAHRASTAFALEKATSAALTKRSTKVFSDALSNGRMAILGFTNLHVHAAEGGEVIVADNTIVGAIGAAGVTEKQDRLISLAGIEALSNC</sequence>
<evidence type="ECO:0000313" key="2">
    <source>
        <dbReference type="Proteomes" id="UP000198767"/>
    </source>
</evidence>
<dbReference type="Pfam" id="PF03928">
    <property type="entry name" value="HbpS-like"/>
    <property type="match status" value="1"/>
</dbReference>
<reference evidence="1 2" key="1">
    <citation type="submission" date="2016-10" db="EMBL/GenBank/DDBJ databases">
        <authorList>
            <person name="de Groot N.N."/>
        </authorList>
    </citation>
    <scope>NUCLEOTIDE SEQUENCE [LARGE SCALE GENOMIC DNA]</scope>
    <source>
        <strain evidence="1 2">U95</strain>
    </source>
</reference>
<dbReference type="AlphaFoldDB" id="A0A1G5QEW7"/>
<dbReference type="STRING" id="1156985.SAMN04488118_1044"/>
<dbReference type="PANTHER" id="PTHR34309:SF1">
    <property type="entry name" value="PROTEIN GLCG"/>
    <property type="match status" value="1"/>
</dbReference>
<proteinExistence type="predicted"/>
<dbReference type="OrthoDB" id="9800768at2"/>
<dbReference type="InterPro" id="IPR038084">
    <property type="entry name" value="PduO/GlcC-like_sf"/>
</dbReference>
<dbReference type="RefSeq" id="WP_090217660.1">
    <property type="nucleotide sequence ID" value="NZ_FMWG01000004.1"/>
</dbReference>
<dbReference type="PANTHER" id="PTHR34309">
    <property type="entry name" value="SLR1406 PROTEIN"/>
    <property type="match status" value="1"/>
</dbReference>
<gene>
    <name evidence="1" type="ORF">SAMN04488118_1044</name>
</gene>
<dbReference type="InterPro" id="IPR052517">
    <property type="entry name" value="GlcG_carb_metab_protein"/>
</dbReference>
<accession>A0A1G5QEW7</accession>
<dbReference type="EMBL" id="FMWG01000004">
    <property type="protein sequence ID" value="SCZ59891.1"/>
    <property type="molecule type" value="Genomic_DNA"/>
</dbReference>
<dbReference type="SUPFAM" id="SSF143744">
    <property type="entry name" value="GlcG-like"/>
    <property type="match status" value="1"/>
</dbReference>
<organism evidence="1 2">
    <name type="scientific">Epibacterium ulvae</name>
    <dbReference type="NCBI Taxonomy" id="1156985"/>
    <lineage>
        <taxon>Bacteria</taxon>
        <taxon>Pseudomonadati</taxon>
        <taxon>Pseudomonadota</taxon>
        <taxon>Alphaproteobacteria</taxon>
        <taxon>Rhodobacterales</taxon>
        <taxon>Roseobacteraceae</taxon>
        <taxon>Epibacterium</taxon>
    </lineage>
</organism>
<evidence type="ECO:0000313" key="1">
    <source>
        <dbReference type="EMBL" id="SCZ59891.1"/>
    </source>
</evidence>
<dbReference type="InterPro" id="IPR005624">
    <property type="entry name" value="PduO/GlcC-like"/>
</dbReference>
<dbReference type="Proteomes" id="UP000198767">
    <property type="component" value="Unassembled WGS sequence"/>
</dbReference>
<dbReference type="Gene3D" id="3.30.450.150">
    <property type="entry name" value="Haem-degrading domain"/>
    <property type="match status" value="1"/>
</dbReference>
<keyword evidence="2" id="KW-1185">Reference proteome</keyword>